<evidence type="ECO:0000313" key="1">
    <source>
        <dbReference type="EMBL" id="KAF7340498.1"/>
    </source>
</evidence>
<sequence>MRTDPMCSIGRVTPDLHRRSRSSGHSEPVVCCCLLLKNSATTDAQAAAAGPGLVRLVSRTICIASFVVVGPAVPVASRQCETDAMASAVCISHPTDSRGHPYTVRRPETVGSCSKSSGRRLRYPTIRAPVREPVHDQRLRLQQRCGQGSSINGSPACRIGLPIRVRAAAWGTGQSTCTVRSPRRYSVPSWAILAAPGQALAALDARVQI</sequence>
<comment type="caution">
    <text evidence="1">The sequence shown here is derived from an EMBL/GenBank/DDBJ whole genome shotgun (WGS) entry which is preliminary data.</text>
</comment>
<dbReference type="AlphaFoldDB" id="A0A8H7CM88"/>
<gene>
    <name evidence="1" type="ORF">MSAN_02121200</name>
</gene>
<name>A0A8H7CM88_9AGAR</name>
<organism evidence="1 2">
    <name type="scientific">Mycena sanguinolenta</name>
    <dbReference type="NCBI Taxonomy" id="230812"/>
    <lineage>
        <taxon>Eukaryota</taxon>
        <taxon>Fungi</taxon>
        <taxon>Dikarya</taxon>
        <taxon>Basidiomycota</taxon>
        <taxon>Agaricomycotina</taxon>
        <taxon>Agaricomycetes</taxon>
        <taxon>Agaricomycetidae</taxon>
        <taxon>Agaricales</taxon>
        <taxon>Marasmiineae</taxon>
        <taxon>Mycenaceae</taxon>
        <taxon>Mycena</taxon>
    </lineage>
</organism>
<dbReference type="EMBL" id="JACAZH010000030">
    <property type="protein sequence ID" value="KAF7340498.1"/>
    <property type="molecule type" value="Genomic_DNA"/>
</dbReference>
<proteinExistence type="predicted"/>
<reference evidence="1" key="1">
    <citation type="submission" date="2020-05" db="EMBL/GenBank/DDBJ databases">
        <title>Mycena genomes resolve the evolution of fungal bioluminescence.</title>
        <authorList>
            <person name="Tsai I.J."/>
        </authorList>
    </citation>
    <scope>NUCLEOTIDE SEQUENCE</scope>
    <source>
        <strain evidence="1">160909Yilan</strain>
    </source>
</reference>
<evidence type="ECO:0000313" key="2">
    <source>
        <dbReference type="Proteomes" id="UP000623467"/>
    </source>
</evidence>
<accession>A0A8H7CM88</accession>
<dbReference type="Proteomes" id="UP000623467">
    <property type="component" value="Unassembled WGS sequence"/>
</dbReference>
<keyword evidence="2" id="KW-1185">Reference proteome</keyword>
<protein>
    <submittedName>
        <fullName evidence="1">Uncharacterized protein</fullName>
    </submittedName>
</protein>